<keyword evidence="7" id="KW-0540">Nuclease</keyword>
<dbReference type="SUPFAM" id="SSF48334">
    <property type="entry name" value="DNA repair protein MutS, domain III"/>
    <property type="match status" value="1"/>
</dbReference>
<dbReference type="CDD" id="cd06503">
    <property type="entry name" value="ATP-synt_Fo_b"/>
    <property type="match status" value="1"/>
</dbReference>
<dbReference type="GO" id="GO:0006298">
    <property type="term" value="P:mismatch repair"/>
    <property type="evidence" value="ECO:0007669"/>
    <property type="project" value="InterPro"/>
</dbReference>
<dbReference type="EC" id="3.1.-.-" evidence="7"/>
<dbReference type="SUPFAM" id="SSF52540">
    <property type="entry name" value="P-loop containing nucleoside triphosphate hydrolases"/>
    <property type="match status" value="1"/>
</dbReference>
<dbReference type="GO" id="GO:0030983">
    <property type="term" value="F:mismatched DNA binding"/>
    <property type="evidence" value="ECO:0007669"/>
    <property type="project" value="InterPro"/>
</dbReference>
<dbReference type="InterPro" id="IPR007696">
    <property type="entry name" value="DNA_mismatch_repair_MutS_core"/>
</dbReference>
<dbReference type="SUPFAM" id="SSF160443">
    <property type="entry name" value="SMR domain-like"/>
    <property type="match status" value="1"/>
</dbReference>
<comment type="similarity">
    <text evidence="7">Belongs to the DNA mismatch repair MutS family. MutS2 subfamily.</text>
</comment>
<keyword evidence="4 7" id="KW-0067">ATP-binding</keyword>
<organism evidence="10 11">
    <name type="scientific">Megasphaera hexanoica</name>
    <dbReference type="NCBI Taxonomy" id="1675036"/>
    <lineage>
        <taxon>Bacteria</taxon>
        <taxon>Bacillati</taxon>
        <taxon>Bacillota</taxon>
        <taxon>Negativicutes</taxon>
        <taxon>Veillonellales</taxon>
        <taxon>Veillonellaceae</taxon>
        <taxon>Megasphaera</taxon>
    </lineage>
</organism>
<dbReference type="InterPro" id="IPR000432">
    <property type="entry name" value="DNA_mismatch_repair_MutS_C"/>
</dbReference>
<dbReference type="EMBL" id="JABAFG010000013">
    <property type="protein sequence ID" value="NME28674.1"/>
    <property type="molecule type" value="Genomic_DNA"/>
</dbReference>
<keyword evidence="6 7" id="KW-0238">DNA-binding</keyword>
<evidence type="ECO:0000313" key="10">
    <source>
        <dbReference type="EMBL" id="NME28674.1"/>
    </source>
</evidence>
<evidence type="ECO:0000256" key="2">
    <source>
        <dbReference type="ARBA" id="ARBA00022741"/>
    </source>
</evidence>
<evidence type="ECO:0000256" key="3">
    <source>
        <dbReference type="ARBA" id="ARBA00022801"/>
    </source>
</evidence>
<dbReference type="Pfam" id="PF00488">
    <property type="entry name" value="MutS_V"/>
    <property type="match status" value="1"/>
</dbReference>
<dbReference type="PROSITE" id="PS50828">
    <property type="entry name" value="SMR"/>
    <property type="match status" value="1"/>
</dbReference>
<dbReference type="GO" id="GO:0043023">
    <property type="term" value="F:ribosomal large subunit binding"/>
    <property type="evidence" value="ECO:0007669"/>
    <property type="project" value="UniProtKB-UniRule"/>
</dbReference>
<feature type="domain" description="Smr" evidence="9">
    <location>
        <begin position="714"/>
        <end position="788"/>
    </location>
</feature>
<evidence type="ECO:0000256" key="4">
    <source>
        <dbReference type="ARBA" id="ARBA00022840"/>
    </source>
</evidence>
<evidence type="ECO:0000259" key="9">
    <source>
        <dbReference type="PROSITE" id="PS50828"/>
    </source>
</evidence>
<dbReference type="InterPro" id="IPR045076">
    <property type="entry name" value="MutS"/>
</dbReference>
<dbReference type="GO" id="GO:0004519">
    <property type="term" value="F:endonuclease activity"/>
    <property type="evidence" value="ECO:0007669"/>
    <property type="project" value="UniProtKB-UniRule"/>
</dbReference>
<dbReference type="InterPro" id="IPR036187">
    <property type="entry name" value="DNA_mismatch_repair_MutS_sf"/>
</dbReference>
<dbReference type="FunFam" id="3.40.50.300:FF:000830">
    <property type="entry name" value="Endonuclease MutS2"/>
    <property type="match status" value="1"/>
</dbReference>
<evidence type="ECO:0000256" key="7">
    <source>
        <dbReference type="HAMAP-Rule" id="MF_00092"/>
    </source>
</evidence>
<dbReference type="InterPro" id="IPR002625">
    <property type="entry name" value="Smr_dom"/>
</dbReference>
<dbReference type="PANTHER" id="PTHR48466:SF2">
    <property type="entry name" value="OS10G0509000 PROTEIN"/>
    <property type="match status" value="1"/>
</dbReference>
<dbReference type="PIRSF" id="PIRSF005814">
    <property type="entry name" value="MutS_YshD"/>
    <property type="match status" value="1"/>
</dbReference>
<dbReference type="InterPro" id="IPR036063">
    <property type="entry name" value="Smr_dom_sf"/>
</dbReference>
<dbReference type="InterPro" id="IPR027417">
    <property type="entry name" value="P-loop_NTPase"/>
</dbReference>
<keyword evidence="2 7" id="KW-0547">Nucleotide-binding</keyword>
<dbReference type="GO" id="GO:0019843">
    <property type="term" value="F:rRNA binding"/>
    <property type="evidence" value="ECO:0007669"/>
    <property type="project" value="UniProtKB-UniRule"/>
</dbReference>
<evidence type="ECO:0000313" key="11">
    <source>
        <dbReference type="Proteomes" id="UP000591071"/>
    </source>
</evidence>
<feature type="binding site" evidence="7">
    <location>
        <begin position="332"/>
        <end position="339"/>
    </location>
    <ligand>
        <name>ATP</name>
        <dbReference type="ChEBI" id="CHEBI:30616"/>
    </ligand>
</feature>
<accession>A0A848BWQ1</accession>
<dbReference type="PANTHER" id="PTHR48466">
    <property type="entry name" value="OS10G0509000 PROTEIN-RELATED"/>
    <property type="match status" value="1"/>
</dbReference>
<comment type="function">
    <text evidence="7">Endonuclease that is involved in the suppression of homologous recombination and thus may have a key role in the control of bacterial genetic diversity.</text>
</comment>
<dbReference type="InterPro" id="IPR005747">
    <property type="entry name" value="MutS2"/>
</dbReference>
<dbReference type="SMART" id="SM00463">
    <property type="entry name" value="SMR"/>
    <property type="match status" value="1"/>
</dbReference>
<protein>
    <recommendedName>
        <fullName evidence="7">Endonuclease MutS2</fullName>
        <ecNumber evidence="7">3.1.-.-</ecNumber>
    </recommendedName>
    <alternativeName>
        <fullName evidence="7">Ribosome-associated protein quality control-upstream factor</fullName>
        <shortName evidence="7">RQC-upstream factor</shortName>
        <shortName evidence="7">RqcU</shortName>
        <ecNumber evidence="7">3.6.4.-</ecNumber>
    </alternativeName>
</protein>
<evidence type="ECO:0000256" key="8">
    <source>
        <dbReference type="SAM" id="Coils"/>
    </source>
</evidence>
<dbReference type="RefSeq" id="WP_170087712.1">
    <property type="nucleotide sequence ID" value="NZ_JABAFG010000013.1"/>
</dbReference>
<gene>
    <name evidence="7" type="primary">mutS2</name>
    <name evidence="7" type="synonym">rqcU</name>
    <name evidence="10" type="ORF">HF872_08580</name>
</gene>
<keyword evidence="7 10" id="KW-0255">Endonuclease</keyword>
<dbReference type="GO" id="GO:0005524">
    <property type="term" value="F:ATP binding"/>
    <property type="evidence" value="ECO:0007669"/>
    <property type="project" value="UniProtKB-UniRule"/>
</dbReference>
<name>A0A848BWQ1_9FIRM</name>
<keyword evidence="8" id="KW-0175">Coiled coil</keyword>
<dbReference type="NCBIfam" id="TIGR01069">
    <property type="entry name" value="mutS2"/>
    <property type="match status" value="1"/>
</dbReference>
<dbReference type="EC" id="3.6.4.-" evidence="7"/>
<dbReference type="Proteomes" id="UP000591071">
    <property type="component" value="Unassembled WGS sequence"/>
</dbReference>
<reference evidence="10 11" key="1">
    <citation type="submission" date="2020-04" db="EMBL/GenBank/DDBJ databases">
        <authorList>
            <person name="Hitch T.C.A."/>
            <person name="Wylensek D."/>
            <person name="Clavel T."/>
        </authorList>
    </citation>
    <scope>NUCLEOTIDE SEQUENCE [LARGE SCALE GENOMIC DNA]</scope>
    <source>
        <strain evidence="10 11">Oil-RF-744-FAT-WT-6-1</strain>
    </source>
</reference>
<dbReference type="HAMAP" id="MF_00092">
    <property type="entry name" value="MutS2"/>
    <property type="match status" value="1"/>
</dbReference>
<dbReference type="Pfam" id="PF01713">
    <property type="entry name" value="Smr"/>
    <property type="match status" value="1"/>
</dbReference>
<dbReference type="SMART" id="SM00534">
    <property type="entry name" value="MUTSac"/>
    <property type="match status" value="1"/>
</dbReference>
<feature type="coiled-coil region" evidence="8">
    <location>
        <begin position="517"/>
        <end position="609"/>
    </location>
</feature>
<dbReference type="GO" id="GO:0016887">
    <property type="term" value="F:ATP hydrolysis activity"/>
    <property type="evidence" value="ECO:0007669"/>
    <property type="project" value="InterPro"/>
</dbReference>
<dbReference type="AlphaFoldDB" id="A0A848BWQ1"/>
<evidence type="ECO:0000256" key="5">
    <source>
        <dbReference type="ARBA" id="ARBA00022884"/>
    </source>
</evidence>
<keyword evidence="3 7" id="KW-0378">Hydrolase</keyword>
<dbReference type="Gene3D" id="3.30.1370.110">
    <property type="match status" value="1"/>
</dbReference>
<comment type="subunit">
    <text evidence="7">Homodimer. Binds to stalled ribosomes, contacting rRNA.</text>
</comment>
<dbReference type="SMART" id="SM00533">
    <property type="entry name" value="MUTSd"/>
    <property type="match status" value="1"/>
</dbReference>
<evidence type="ECO:0000256" key="1">
    <source>
        <dbReference type="ARBA" id="ARBA00022730"/>
    </source>
</evidence>
<dbReference type="Gene3D" id="3.40.50.300">
    <property type="entry name" value="P-loop containing nucleotide triphosphate hydrolases"/>
    <property type="match status" value="1"/>
</dbReference>
<comment type="function">
    <text evidence="7">Acts as a ribosome collision sensor, splitting the ribosome into its 2 subunits. Detects stalled/collided 70S ribosomes which it binds and splits by an ATP-hydrolysis driven conformational change. Acts upstream of the ribosome quality control system (RQC), a ribosome-associated complex that mediates the extraction of incompletely synthesized nascent chains from stalled ribosomes and their subsequent degradation. Probably generates substrates for RQC.</text>
</comment>
<evidence type="ECO:0000256" key="6">
    <source>
        <dbReference type="ARBA" id="ARBA00023125"/>
    </source>
</evidence>
<dbReference type="CDD" id="cd03280">
    <property type="entry name" value="ABC_MutS2"/>
    <property type="match status" value="1"/>
</dbReference>
<sequence length="788" mass="89010">MNKRSMRILGFYQVQNQLVRLAPSRLSKEIARRLRPESDADVVEARLADTEEAWHCLQREASVPFGGITDIRPALEKAKRDVTLDGQDCIDIWHNAQRYGEIRVYFAEKEGDYPRLSGQASHIGDFSFIIHKIAQVFDQNHQIRDNASVELLRLRTRISELERQTKRYVHNVLQNKEYQKYFQDALVTVRNNRYVIPVKQEYRHAFPGIVHDTSASGATLYIEPMAIVNANNDLQAARIAETREIEKIFRRLTALIAGDYENLYDSTYAVGKLEFIFAKAQLALSMKATRPVISKRRMVKLIQARHPLIDAVKVVPNTIVIGGEYRILLITGSNTGGKTVSMKTLGLLALMHQSGLFLPVMEGSELPIFRDIFSDIGDEQDISQNLSTFSSHMKQLIYILKHCGPDDLILADELGSGTDPAEGSAIAIAILKNLYTKGSYVMVTTHYNDLKNFAYNTPGIENGHVEFDVNTLKPTYKLRIGSAGSSHAFSISERLGMPKEILDEAKELRSRAQDVDMEAILTKLNAQSKRMDEEEQELEAKLASARQIEEALRREKEKVTSKRQDIIDSSRRQAVDMKRNLRLEAEKIIRELKAQSKESLSEKERMKAIEQARRAIQQISLPEAEKPHRDPIDPAQLKTGQQVYINSLDGLGTVEKIHGKKVTVSVRGMTVRVKIQDISAPYLSEIKKEKQEEKREQSRSSFRPIRTGPVATELNIIGKTGPEAIPEIERFLDQALAAGFSPVRIIHGKGSGALRRAVHAFLDEQPFVRQYKLDDAQNGGDGVTLVYF</sequence>
<proteinExistence type="inferred from homology"/>
<comment type="caution">
    <text evidence="10">The sequence shown here is derived from an EMBL/GenBank/DDBJ whole genome shotgun (WGS) entry which is preliminary data.</text>
</comment>
<dbReference type="GO" id="GO:0140664">
    <property type="term" value="F:ATP-dependent DNA damage sensor activity"/>
    <property type="evidence" value="ECO:0007669"/>
    <property type="project" value="InterPro"/>
</dbReference>
<dbReference type="GO" id="GO:0072344">
    <property type="term" value="P:rescue of stalled ribosome"/>
    <property type="evidence" value="ECO:0007669"/>
    <property type="project" value="UniProtKB-UniRule"/>
</dbReference>
<keyword evidence="5 7" id="KW-0694">RNA-binding</keyword>
<dbReference type="GO" id="GO:0045910">
    <property type="term" value="P:negative regulation of DNA recombination"/>
    <property type="evidence" value="ECO:0007669"/>
    <property type="project" value="InterPro"/>
</dbReference>
<keyword evidence="1 7" id="KW-0699">rRNA-binding</keyword>